<proteinExistence type="inferred from homology"/>
<accession>M1PAI9</accession>
<evidence type="ECO:0000256" key="2">
    <source>
        <dbReference type="ARBA" id="ARBA00022729"/>
    </source>
</evidence>
<reference evidence="5" key="1">
    <citation type="journal article" date="2013" name="Stand. Genomic Sci.">
        <title>Complete genome sequence of Desulfocapsa sulfexigens, a marine deltaproteobacterium specialized in disproportionating inorganic sulfur compounds.</title>
        <authorList>
            <person name="Finster K.W."/>
            <person name="Kjeldsen K.U."/>
            <person name="Kube M."/>
            <person name="Reinhardt R."/>
            <person name="Mussmann M."/>
            <person name="Amann R."/>
            <person name="Schreiber L."/>
        </authorList>
    </citation>
    <scope>NUCLEOTIDE SEQUENCE [LARGE SCALE GENOMIC DNA]</scope>
    <source>
        <strain evidence="5">DSM 10523 / SB164P1</strain>
    </source>
</reference>
<dbReference type="RefSeq" id="WP_015404357.1">
    <property type="nucleotide sequence ID" value="NC_020304.1"/>
</dbReference>
<dbReference type="InterPro" id="IPR005632">
    <property type="entry name" value="Chaperone_Skp"/>
</dbReference>
<dbReference type="GO" id="GO:0051082">
    <property type="term" value="F:unfolded protein binding"/>
    <property type="evidence" value="ECO:0007669"/>
    <property type="project" value="InterPro"/>
</dbReference>
<dbReference type="InterPro" id="IPR024930">
    <property type="entry name" value="Skp_dom_sf"/>
</dbReference>
<dbReference type="HOGENOM" id="CLU_101388_3_2_7"/>
<dbReference type="Gene3D" id="3.30.910.20">
    <property type="entry name" value="Skp domain"/>
    <property type="match status" value="1"/>
</dbReference>
<dbReference type="AlphaFoldDB" id="M1PAI9"/>
<dbReference type="Proteomes" id="UP000011721">
    <property type="component" value="Chromosome"/>
</dbReference>
<evidence type="ECO:0000256" key="3">
    <source>
        <dbReference type="SAM" id="SignalP"/>
    </source>
</evidence>
<evidence type="ECO:0000313" key="4">
    <source>
        <dbReference type="EMBL" id="AGF78667.1"/>
    </source>
</evidence>
<keyword evidence="2 3" id="KW-0732">Signal</keyword>
<dbReference type="GO" id="GO:0050821">
    <property type="term" value="P:protein stabilization"/>
    <property type="evidence" value="ECO:0007669"/>
    <property type="project" value="TreeGrafter"/>
</dbReference>
<protein>
    <submittedName>
        <fullName evidence="4">Outer membrane protein</fullName>
    </submittedName>
</protein>
<dbReference type="Pfam" id="PF03938">
    <property type="entry name" value="OmpH"/>
    <property type="match status" value="1"/>
</dbReference>
<dbReference type="PANTHER" id="PTHR35089:SF1">
    <property type="entry name" value="CHAPERONE PROTEIN SKP"/>
    <property type="match status" value="1"/>
</dbReference>
<dbReference type="OrthoDB" id="5432254at2"/>
<dbReference type="SUPFAM" id="SSF111384">
    <property type="entry name" value="OmpH-like"/>
    <property type="match status" value="1"/>
</dbReference>
<dbReference type="eggNOG" id="COG2825">
    <property type="taxonomic scope" value="Bacteria"/>
</dbReference>
<feature type="chain" id="PRO_5004016306" evidence="3">
    <location>
        <begin position="27"/>
        <end position="176"/>
    </location>
</feature>
<evidence type="ECO:0000256" key="1">
    <source>
        <dbReference type="ARBA" id="ARBA00009091"/>
    </source>
</evidence>
<comment type="similarity">
    <text evidence="1">Belongs to the Skp family.</text>
</comment>
<dbReference type="SMART" id="SM00935">
    <property type="entry name" value="OmpH"/>
    <property type="match status" value="1"/>
</dbReference>
<sequence>MLKHLLLAVSLVAVTAFTFGSGVAQSAETQKIGVMNIQKVLLESTAGKTAKGVFEKRMNELQEKFKVEQDALIALQQEIEKKSSAWSKDKKGEKIRELQMGQRELQVKSEDAKMELKQLQDKELEPILNMLQTVVNAYGEKNGFSVILDSKVAVLYAAPGVDVSDEVKEELNKRMK</sequence>
<evidence type="ECO:0000313" key="5">
    <source>
        <dbReference type="Proteomes" id="UP000011721"/>
    </source>
</evidence>
<dbReference type="PANTHER" id="PTHR35089">
    <property type="entry name" value="CHAPERONE PROTEIN SKP"/>
    <property type="match status" value="1"/>
</dbReference>
<dbReference type="KEGG" id="dsf:UWK_02124"/>
<feature type="signal peptide" evidence="3">
    <location>
        <begin position="1"/>
        <end position="26"/>
    </location>
</feature>
<gene>
    <name evidence="4" type="ordered locus">UWK_02124</name>
</gene>
<dbReference type="STRING" id="1167006.UWK_02124"/>
<dbReference type="EMBL" id="CP003985">
    <property type="protein sequence ID" value="AGF78667.1"/>
    <property type="molecule type" value="Genomic_DNA"/>
</dbReference>
<dbReference type="GO" id="GO:0005829">
    <property type="term" value="C:cytosol"/>
    <property type="evidence" value="ECO:0007669"/>
    <property type="project" value="TreeGrafter"/>
</dbReference>
<organism evidence="4 5">
    <name type="scientific">Desulfocapsa sulfexigens (strain DSM 10523 / SB164P1)</name>
    <dbReference type="NCBI Taxonomy" id="1167006"/>
    <lineage>
        <taxon>Bacteria</taxon>
        <taxon>Pseudomonadati</taxon>
        <taxon>Thermodesulfobacteriota</taxon>
        <taxon>Desulfobulbia</taxon>
        <taxon>Desulfobulbales</taxon>
        <taxon>Desulfocapsaceae</taxon>
        <taxon>Desulfocapsa</taxon>
    </lineage>
</organism>
<name>M1PAI9_DESSD</name>
<keyword evidence="5" id="KW-1185">Reference proteome</keyword>